<evidence type="ECO:0000259" key="3">
    <source>
        <dbReference type="PROSITE" id="PS50011"/>
    </source>
</evidence>
<dbReference type="SUPFAM" id="SSF52058">
    <property type="entry name" value="L domain-like"/>
    <property type="match status" value="1"/>
</dbReference>
<keyword evidence="2" id="KW-0732">Signal</keyword>
<dbReference type="InterPro" id="IPR051681">
    <property type="entry name" value="Ser/Thr_Kinases-Pseudokinases"/>
</dbReference>
<feature type="chain" id="PRO_5033437223" evidence="2">
    <location>
        <begin position="18"/>
        <end position="749"/>
    </location>
</feature>
<dbReference type="InterPro" id="IPR032675">
    <property type="entry name" value="LRR_dom_sf"/>
</dbReference>
<dbReference type="InterPro" id="IPR008271">
    <property type="entry name" value="Ser/Thr_kinase_AS"/>
</dbReference>
<dbReference type="Gene3D" id="3.80.10.10">
    <property type="entry name" value="Ribonuclease Inhibitor"/>
    <property type="match status" value="1"/>
</dbReference>
<sequence length="749" mass="80824">MKRVVAAALCVMAAVFADDVGLDKPPLCTLDPSAAAQYPNATLTANCDAPCSSFWTQSGTSAPPYCVIVAGKLYKAFTPVTDDIYSLVDAKTLGPIVFVETVARAFSTVKLNNLGIASLAKSIVPAGSTATLATLDLTNNALMTIASTFPSTLTTLTLDKNKLTTIHDMVAPLVTTLSLKSNAFTAVPLLPAKIVSLAMDFNLLTSVAPAAAAAWPTSITSLSFANNAIIDWPTTLPDNVQTLNLQTNKLDKITITALPPSLKVLCLGGNPISSITVSPAALGVLKSLSQPRRVGAVTSTCDSTSSVFAAPPPASACGPSAHAELLWDGVSICVTGAALSLPDPKSGASMVVVSISLALITLLLVAICIQRRRARLSPHWYDEDESKYYGLVDAAQLDSDIRYDDIYAPFHIPAHSIERQHVLASGGFGVVYLATLHPSPAYPVITAPVMVAMKRMLPEKAAEVHSVEDFMEEIRLSARLYHKNIVKFVGFSWTSLQNLCALTEYMENGDLWTYMTEAGPSFGWGISPYVHVRIANSSASKMFSKSSFSNTVLSLSDDKSMSEDMHPLPVSKFTVLCNVVEALVYLHSMDPPIIHRDLKTKNVLLNALGVAKLTDFGVSRETSVDTMTAEIGTVAWIAPEVLKGIYYSEKADIYSLGVLISEMDTVQIPYSNIDQVFPEFQQPMDIQTAKTRIAMLVVAGDLRPTFSSRCPRSIEDVAMRCLSYDPDRRPHVHEVWDWLQLIKQAVRQS</sequence>
<feature type="domain" description="Protein kinase" evidence="3">
    <location>
        <begin position="417"/>
        <end position="742"/>
    </location>
</feature>
<dbReference type="PROSITE" id="PS50011">
    <property type="entry name" value="PROTEIN_KINASE_DOM"/>
    <property type="match status" value="1"/>
</dbReference>
<feature type="transmembrane region" description="Helical" evidence="1">
    <location>
        <begin position="348"/>
        <end position="369"/>
    </location>
</feature>
<evidence type="ECO:0000256" key="1">
    <source>
        <dbReference type="SAM" id="Phobius"/>
    </source>
</evidence>
<dbReference type="InterPro" id="IPR000719">
    <property type="entry name" value="Prot_kinase_dom"/>
</dbReference>
<gene>
    <name evidence="5" type="primary">Aste57867_13515</name>
    <name evidence="4" type="ORF">As57867_013465</name>
    <name evidence="5" type="ORF">ASTE57867_13515</name>
</gene>
<evidence type="ECO:0000313" key="5">
    <source>
        <dbReference type="EMBL" id="VFT90353.1"/>
    </source>
</evidence>
<keyword evidence="1" id="KW-0472">Membrane</keyword>
<dbReference type="AlphaFoldDB" id="A0A485KYB6"/>
<dbReference type="PANTHER" id="PTHR44329">
    <property type="entry name" value="SERINE/THREONINE-PROTEIN KINASE TNNI3K-RELATED"/>
    <property type="match status" value="1"/>
</dbReference>
<dbReference type="Gene3D" id="1.10.510.10">
    <property type="entry name" value="Transferase(Phosphotransferase) domain 1"/>
    <property type="match status" value="2"/>
</dbReference>
<dbReference type="InterPro" id="IPR001245">
    <property type="entry name" value="Ser-Thr/Tyr_kinase_cat_dom"/>
</dbReference>
<dbReference type="Proteomes" id="UP000332933">
    <property type="component" value="Unassembled WGS sequence"/>
</dbReference>
<dbReference type="PANTHER" id="PTHR44329:SF214">
    <property type="entry name" value="PROTEIN KINASE DOMAIN-CONTAINING PROTEIN"/>
    <property type="match status" value="1"/>
</dbReference>
<dbReference type="SUPFAM" id="SSF56112">
    <property type="entry name" value="Protein kinase-like (PK-like)"/>
    <property type="match status" value="1"/>
</dbReference>
<dbReference type="PROSITE" id="PS00108">
    <property type="entry name" value="PROTEIN_KINASE_ST"/>
    <property type="match status" value="1"/>
</dbReference>
<name>A0A485KYB6_9STRA</name>
<keyword evidence="1" id="KW-0812">Transmembrane</keyword>
<reference evidence="5 6" key="1">
    <citation type="submission" date="2019-03" db="EMBL/GenBank/DDBJ databases">
        <authorList>
            <person name="Gaulin E."/>
            <person name="Dumas B."/>
        </authorList>
    </citation>
    <scope>NUCLEOTIDE SEQUENCE [LARGE SCALE GENOMIC DNA]</scope>
    <source>
        <strain evidence="5">CBS 568.67</strain>
    </source>
</reference>
<proteinExistence type="predicted"/>
<dbReference type="EMBL" id="VJMH01005458">
    <property type="protein sequence ID" value="KAF0695693.1"/>
    <property type="molecule type" value="Genomic_DNA"/>
</dbReference>
<dbReference type="OrthoDB" id="4062651at2759"/>
<dbReference type="SMART" id="SM00220">
    <property type="entry name" value="S_TKc"/>
    <property type="match status" value="1"/>
</dbReference>
<dbReference type="GO" id="GO:0004674">
    <property type="term" value="F:protein serine/threonine kinase activity"/>
    <property type="evidence" value="ECO:0007669"/>
    <property type="project" value="TreeGrafter"/>
</dbReference>
<dbReference type="GO" id="GO:0005524">
    <property type="term" value="F:ATP binding"/>
    <property type="evidence" value="ECO:0007669"/>
    <property type="project" value="InterPro"/>
</dbReference>
<dbReference type="InterPro" id="IPR011009">
    <property type="entry name" value="Kinase-like_dom_sf"/>
</dbReference>
<protein>
    <submittedName>
        <fullName evidence="5">Aste57867_13515 protein</fullName>
    </submittedName>
</protein>
<evidence type="ECO:0000313" key="6">
    <source>
        <dbReference type="Proteomes" id="UP000332933"/>
    </source>
</evidence>
<dbReference type="EMBL" id="CAADRA010005479">
    <property type="protein sequence ID" value="VFT90353.1"/>
    <property type="molecule type" value="Genomic_DNA"/>
</dbReference>
<reference evidence="4" key="2">
    <citation type="submission" date="2019-06" db="EMBL/GenBank/DDBJ databases">
        <title>Genomics analysis of Aphanomyces spp. identifies a new class of oomycete effector associated with host adaptation.</title>
        <authorList>
            <person name="Gaulin E."/>
        </authorList>
    </citation>
    <scope>NUCLEOTIDE SEQUENCE</scope>
    <source>
        <strain evidence="4">CBS 578.67</strain>
    </source>
</reference>
<evidence type="ECO:0000256" key="2">
    <source>
        <dbReference type="SAM" id="SignalP"/>
    </source>
</evidence>
<dbReference type="Pfam" id="PF07714">
    <property type="entry name" value="PK_Tyr_Ser-Thr"/>
    <property type="match status" value="1"/>
</dbReference>
<evidence type="ECO:0000313" key="4">
    <source>
        <dbReference type="EMBL" id="KAF0695693.1"/>
    </source>
</evidence>
<feature type="signal peptide" evidence="2">
    <location>
        <begin position="1"/>
        <end position="17"/>
    </location>
</feature>
<accession>A0A485KYB6</accession>
<keyword evidence="1" id="KW-1133">Transmembrane helix</keyword>
<keyword evidence="6" id="KW-1185">Reference proteome</keyword>
<organism evidence="5 6">
    <name type="scientific">Aphanomyces stellatus</name>
    <dbReference type="NCBI Taxonomy" id="120398"/>
    <lineage>
        <taxon>Eukaryota</taxon>
        <taxon>Sar</taxon>
        <taxon>Stramenopiles</taxon>
        <taxon>Oomycota</taxon>
        <taxon>Saprolegniomycetes</taxon>
        <taxon>Saprolegniales</taxon>
        <taxon>Verrucalvaceae</taxon>
        <taxon>Aphanomyces</taxon>
    </lineage>
</organism>